<comment type="similarity">
    <text evidence="1">Belongs to the WSCD family.</text>
</comment>
<dbReference type="AlphaFoldDB" id="A0AAD2JMZ3"/>
<organism evidence="3 4">
    <name type="scientific">Cylindrotheca closterium</name>
    <dbReference type="NCBI Taxonomy" id="2856"/>
    <lineage>
        <taxon>Eukaryota</taxon>
        <taxon>Sar</taxon>
        <taxon>Stramenopiles</taxon>
        <taxon>Ochrophyta</taxon>
        <taxon>Bacillariophyta</taxon>
        <taxon>Bacillariophyceae</taxon>
        <taxon>Bacillariophycidae</taxon>
        <taxon>Bacillariales</taxon>
        <taxon>Bacillariaceae</taxon>
        <taxon>Cylindrotheca</taxon>
    </lineage>
</organism>
<keyword evidence="4" id="KW-1185">Reference proteome</keyword>
<reference evidence="3" key="1">
    <citation type="submission" date="2023-08" db="EMBL/GenBank/DDBJ databases">
        <authorList>
            <person name="Audoor S."/>
            <person name="Bilcke G."/>
        </authorList>
    </citation>
    <scope>NUCLEOTIDE SEQUENCE</scope>
</reference>
<dbReference type="PANTHER" id="PTHR45964:SF5">
    <property type="entry name" value="WSCD FAMILY MEMBER CG9164"/>
    <property type="match status" value="1"/>
</dbReference>
<feature type="region of interest" description="Disordered" evidence="2">
    <location>
        <begin position="1"/>
        <end position="29"/>
    </location>
</feature>
<protein>
    <recommendedName>
        <fullName evidence="5">Sulfotransferase domain-containing protein</fullName>
    </recommendedName>
</protein>
<dbReference type="SUPFAM" id="SSF52540">
    <property type="entry name" value="P-loop containing nucleoside triphosphate hydrolases"/>
    <property type="match status" value="1"/>
</dbReference>
<evidence type="ECO:0000256" key="2">
    <source>
        <dbReference type="SAM" id="MobiDB-lite"/>
    </source>
</evidence>
<dbReference type="PANTHER" id="PTHR45964">
    <property type="entry name" value="WSCD FAMILY MEMBER CG9164"/>
    <property type="match status" value="1"/>
</dbReference>
<dbReference type="InterPro" id="IPR027417">
    <property type="entry name" value="P-loop_NTPase"/>
</dbReference>
<gene>
    <name evidence="3" type="ORF">CYCCA115_LOCUS21640</name>
</gene>
<evidence type="ECO:0000313" key="3">
    <source>
        <dbReference type="EMBL" id="CAJ1966056.1"/>
    </source>
</evidence>
<feature type="region of interest" description="Disordered" evidence="2">
    <location>
        <begin position="63"/>
        <end position="93"/>
    </location>
</feature>
<evidence type="ECO:0008006" key="5">
    <source>
        <dbReference type="Google" id="ProtNLM"/>
    </source>
</evidence>
<evidence type="ECO:0000313" key="4">
    <source>
        <dbReference type="Proteomes" id="UP001295423"/>
    </source>
</evidence>
<dbReference type="Gene3D" id="3.40.50.300">
    <property type="entry name" value="P-loop containing nucleotide triphosphate hydrolases"/>
    <property type="match status" value="1"/>
</dbReference>
<accession>A0AAD2JMZ3</accession>
<comment type="caution">
    <text evidence="3">The sequence shown here is derived from an EMBL/GenBank/DDBJ whole genome shotgun (WGS) entry which is preliminary data.</text>
</comment>
<proteinExistence type="inferred from homology"/>
<name>A0AAD2JMZ3_9STRA</name>
<dbReference type="Proteomes" id="UP001295423">
    <property type="component" value="Unassembled WGS sequence"/>
</dbReference>
<sequence length="399" mass="45268">METRRRILSPSSPATAIDEEELNKADKPNKASSWQRISRIFVLLSSVLLLVTLQQGLTPELMTEHEVQEPSSSSSSSTSHTSPPTTFGRCTNLKYTSPKVPHKPIWIASYPGSGSEMVRDLVQALTGGLVGGSVYIKRDPPHQDCVSSKAATCKTHWPLLPIHSPLLNPQDYHSNAILLIRNPIHAFPSRLNHLWEVQTTTQAHTTQAPEQAWNRWIHKNWKQQVKTYQELIQTWTQRIQTKDNNNNNNNRNDTSSSFPYRVQLVLAYEELTNSTTITSISTTGKSTNNMPTGAMAAKGLVTLLQQANARVVIGDESIACLWRHVVLDRPRKKRSEHAYTPGYTQLLKDRILTMIQTLMERLEHQVELEDQTTLQADLTRLLQRYSQDIQRNTRIIEEI</sequence>
<dbReference type="InterPro" id="IPR051589">
    <property type="entry name" value="Sialate-O-sulfotransferase"/>
</dbReference>
<evidence type="ECO:0000256" key="1">
    <source>
        <dbReference type="ARBA" id="ARBA00010236"/>
    </source>
</evidence>
<dbReference type="EMBL" id="CAKOGP040002247">
    <property type="protein sequence ID" value="CAJ1966056.1"/>
    <property type="molecule type" value="Genomic_DNA"/>
</dbReference>
<feature type="compositionally biased region" description="Low complexity" evidence="2">
    <location>
        <begin position="70"/>
        <end position="86"/>
    </location>
</feature>